<protein>
    <submittedName>
        <fullName evidence="2">MBL fold metallo-hydrolase</fullName>
    </submittedName>
</protein>
<dbReference type="Proteomes" id="UP000471521">
    <property type="component" value="Unassembled WGS sequence"/>
</dbReference>
<gene>
    <name evidence="2" type="ORF">GRX66_05290</name>
</gene>
<dbReference type="Gene3D" id="3.60.15.10">
    <property type="entry name" value="Ribonuclease Z/Hydroxyacylglutathione hydrolase-like"/>
    <property type="match status" value="1"/>
</dbReference>
<dbReference type="OrthoDB" id="197151at2157"/>
<dbReference type="CDD" id="cd07721">
    <property type="entry name" value="yflN-like_MBL-fold"/>
    <property type="match status" value="1"/>
</dbReference>
<comment type="caution">
    <text evidence="2">The sequence shown here is derived from an EMBL/GenBank/DDBJ whole genome shotgun (WGS) entry which is preliminary data.</text>
</comment>
<sequence length="228" mass="24792">MEVTNGVYVFQFDTEYFGNDRTWHPTGVETDRGLLLFDVGGPGDADALEAALEADGFAYDDVDKIILTHHDYDHLGCLEAVHDRADAEVVAHERAAPYVTADVRMLKRPEEPYGGVPVDIELTGGERFHTHAGPVRAIFTPGHAPGHLVYHFEDANVLVAGDLLRADGEFLGGPKRSVTPDLATSRDAIGSLVDLDVEQIVCFHGGPIEATGDDIQRVYDGLLEETVN</sequence>
<dbReference type="SMART" id="SM00849">
    <property type="entry name" value="Lactamase_B"/>
    <property type="match status" value="1"/>
</dbReference>
<dbReference type="RefSeq" id="WP_159525603.1">
    <property type="nucleotide sequence ID" value="NZ_WUUU01000025.1"/>
</dbReference>
<name>A0A6B0SJU3_9EURY</name>
<dbReference type="PANTHER" id="PTHR42951">
    <property type="entry name" value="METALLO-BETA-LACTAMASE DOMAIN-CONTAINING"/>
    <property type="match status" value="1"/>
</dbReference>
<evidence type="ECO:0000259" key="1">
    <source>
        <dbReference type="SMART" id="SM00849"/>
    </source>
</evidence>
<reference evidence="2 3" key="1">
    <citation type="submission" date="2019-12" db="EMBL/GenBank/DDBJ databases">
        <title>Isolation and characterization of three novel carbon monoxide-oxidizing members of Halobacteria from salione crusts and soils.</title>
        <authorList>
            <person name="Myers M.R."/>
            <person name="King G.M."/>
        </authorList>
    </citation>
    <scope>NUCLEOTIDE SEQUENCE [LARGE SCALE GENOMIC DNA]</scope>
    <source>
        <strain evidence="2 3">PCN9</strain>
    </source>
</reference>
<accession>A0A6B0SJU3</accession>
<evidence type="ECO:0000313" key="2">
    <source>
        <dbReference type="EMBL" id="MXR20041.1"/>
    </source>
</evidence>
<dbReference type="PANTHER" id="PTHR42951:SF15">
    <property type="entry name" value="METALLO-BETA-LACTAMASE SUPERFAMILY PROTEIN"/>
    <property type="match status" value="1"/>
</dbReference>
<keyword evidence="3" id="KW-1185">Reference proteome</keyword>
<dbReference type="Pfam" id="PF00753">
    <property type="entry name" value="Lactamase_B"/>
    <property type="match status" value="1"/>
</dbReference>
<feature type="domain" description="Metallo-beta-lactamase" evidence="1">
    <location>
        <begin position="22"/>
        <end position="204"/>
    </location>
</feature>
<dbReference type="InterPro" id="IPR001279">
    <property type="entry name" value="Metallo-B-lactamas"/>
</dbReference>
<dbReference type="AlphaFoldDB" id="A0A6B0SJU3"/>
<dbReference type="EMBL" id="WUUU01000025">
    <property type="protein sequence ID" value="MXR20041.1"/>
    <property type="molecule type" value="Genomic_DNA"/>
</dbReference>
<evidence type="ECO:0000313" key="3">
    <source>
        <dbReference type="Proteomes" id="UP000471521"/>
    </source>
</evidence>
<dbReference type="GO" id="GO:0016787">
    <property type="term" value="F:hydrolase activity"/>
    <property type="evidence" value="ECO:0007669"/>
    <property type="project" value="UniProtKB-KW"/>
</dbReference>
<proteinExistence type="predicted"/>
<organism evidence="2 3">
    <name type="scientific">Halobacterium bonnevillei</name>
    <dbReference type="NCBI Taxonomy" id="2692200"/>
    <lineage>
        <taxon>Archaea</taxon>
        <taxon>Methanobacteriati</taxon>
        <taxon>Methanobacteriota</taxon>
        <taxon>Stenosarchaea group</taxon>
        <taxon>Halobacteria</taxon>
        <taxon>Halobacteriales</taxon>
        <taxon>Halobacteriaceae</taxon>
        <taxon>Halobacterium</taxon>
    </lineage>
</organism>
<dbReference type="InterPro" id="IPR050855">
    <property type="entry name" value="NDM-1-like"/>
</dbReference>
<keyword evidence="2" id="KW-0378">Hydrolase</keyword>
<dbReference type="SUPFAM" id="SSF56281">
    <property type="entry name" value="Metallo-hydrolase/oxidoreductase"/>
    <property type="match status" value="1"/>
</dbReference>
<dbReference type="InterPro" id="IPR036866">
    <property type="entry name" value="RibonucZ/Hydroxyglut_hydro"/>
</dbReference>